<keyword evidence="1" id="KW-1133">Transmembrane helix</keyword>
<proteinExistence type="predicted"/>
<accession>A0AAD6AJ51</accession>
<dbReference type="AlphaFoldDB" id="A0AAD6AJ51"/>
<keyword evidence="1" id="KW-0812">Transmembrane</keyword>
<name>A0AAD6AJ51_9TELE</name>
<feature type="non-terminal residue" evidence="2">
    <location>
        <position position="258"/>
    </location>
</feature>
<dbReference type="EMBL" id="JAPTMU010000020">
    <property type="protein sequence ID" value="KAJ4926375.1"/>
    <property type="molecule type" value="Genomic_DNA"/>
</dbReference>
<feature type="transmembrane region" description="Helical" evidence="1">
    <location>
        <begin position="62"/>
        <end position="82"/>
    </location>
</feature>
<gene>
    <name evidence="2" type="ORF">JOQ06_008551</name>
</gene>
<protein>
    <recommendedName>
        <fullName evidence="4">Transmembrane protein 174</fullName>
    </recommendedName>
</protein>
<comment type="caution">
    <text evidence="2">The sequence shown here is derived from an EMBL/GenBank/DDBJ whole genome shotgun (WGS) entry which is preliminary data.</text>
</comment>
<sequence>MLQRPVMETNQVRHPAHSDSLQYKKKSGVFLLFSGVSLSLAGATLTTWYHYPENSNFGWTQFLGPILICIGGTVILISFYRFGVVSCGPCRQLGEGAPAMDQTSIGPSIILSGINPPIMLHNATAMFHLPPPYDFINREVHQAAGFQSGRCVSGAEEEETEHRRRSFQFARQQCRHPASRSVREARDLSLSVSLPAVKDVSVQLSQMMFACPAVKTGGFPVLMEVRRDEHTIICSSRPESAGLRSPGSVPGLCGFHLN</sequence>
<dbReference type="Pfam" id="PF15029">
    <property type="entry name" value="TMEM174"/>
    <property type="match status" value="1"/>
</dbReference>
<evidence type="ECO:0008006" key="4">
    <source>
        <dbReference type="Google" id="ProtNLM"/>
    </source>
</evidence>
<dbReference type="Proteomes" id="UP001219934">
    <property type="component" value="Unassembled WGS sequence"/>
</dbReference>
<dbReference type="InterPro" id="IPR027835">
    <property type="entry name" value="TMEM174"/>
</dbReference>
<reference evidence="2" key="1">
    <citation type="submission" date="2022-11" db="EMBL/GenBank/DDBJ databases">
        <title>Chromosome-level genome of Pogonophryne albipinna.</title>
        <authorList>
            <person name="Jo E."/>
        </authorList>
    </citation>
    <scope>NUCLEOTIDE SEQUENCE</scope>
    <source>
        <strain evidence="2">SGF0006</strain>
        <tissue evidence="2">Muscle</tissue>
    </source>
</reference>
<evidence type="ECO:0000256" key="1">
    <source>
        <dbReference type="SAM" id="Phobius"/>
    </source>
</evidence>
<keyword evidence="1" id="KW-0472">Membrane</keyword>
<dbReference type="PANTHER" id="PTHR31020">
    <property type="entry name" value="TRANSMEMBRANE PROTEIN 174"/>
    <property type="match status" value="1"/>
</dbReference>
<evidence type="ECO:0000313" key="2">
    <source>
        <dbReference type="EMBL" id="KAJ4926375.1"/>
    </source>
</evidence>
<evidence type="ECO:0000313" key="3">
    <source>
        <dbReference type="Proteomes" id="UP001219934"/>
    </source>
</evidence>
<keyword evidence="3" id="KW-1185">Reference proteome</keyword>
<organism evidence="2 3">
    <name type="scientific">Pogonophryne albipinna</name>
    <dbReference type="NCBI Taxonomy" id="1090488"/>
    <lineage>
        <taxon>Eukaryota</taxon>
        <taxon>Metazoa</taxon>
        <taxon>Chordata</taxon>
        <taxon>Craniata</taxon>
        <taxon>Vertebrata</taxon>
        <taxon>Euteleostomi</taxon>
        <taxon>Actinopterygii</taxon>
        <taxon>Neopterygii</taxon>
        <taxon>Teleostei</taxon>
        <taxon>Neoteleostei</taxon>
        <taxon>Acanthomorphata</taxon>
        <taxon>Eupercaria</taxon>
        <taxon>Perciformes</taxon>
        <taxon>Notothenioidei</taxon>
        <taxon>Pogonophryne</taxon>
    </lineage>
</organism>
<feature type="transmembrane region" description="Helical" evidence="1">
    <location>
        <begin position="29"/>
        <end position="50"/>
    </location>
</feature>
<dbReference type="PANTHER" id="PTHR31020:SF1">
    <property type="entry name" value="TRANSMEMBRANE PROTEIN 174"/>
    <property type="match status" value="1"/>
</dbReference>